<sequence>MVYDLKSNVGGCGECYLIDLPKNEDEDDHNSLAATPSCLAQSEGLIFYLPIDGRQMKFSVWLLEMEKDESRQFVGAIGRYIRANSVAQAKAWGLYALQWAS</sequence>
<keyword evidence="2" id="KW-1185">Reference proteome</keyword>
<dbReference type="AlphaFoldDB" id="A0A4Y7IM58"/>
<protein>
    <submittedName>
        <fullName evidence="1">Uncharacterized protein</fullName>
    </submittedName>
</protein>
<dbReference type="Gramene" id="RZC48811">
    <property type="protein sequence ID" value="RZC48811"/>
    <property type="gene ID" value="C5167_017234"/>
</dbReference>
<dbReference type="EMBL" id="CM010716">
    <property type="protein sequence ID" value="RZC48811.1"/>
    <property type="molecule type" value="Genomic_DNA"/>
</dbReference>
<evidence type="ECO:0000313" key="2">
    <source>
        <dbReference type="Proteomes" id="UP000316621"/>
    </source>
</evidence>
<proteinExistence type="predicted"/>
<organism evidence="1 2">
    <name type="scientific">Papaver somniferum</name>
    <name type="common">Opium poppy</name>
    <dbReference type="NCBI Taxonomy" id="3469"/>
    <lineage>
        <taxon>Eukaryota</taxon>
        <taxon>Viridiplantae</taxon>
        <taxon>Streptophyta</taxon>
        <taxon>Embryophyta</taxon>
        <taxon>Tracheophyta</taxon>
        <taxon>Spermatophyta</taxon>
        <taxon>Magnoliopsida</taxon>
        <taxon>Ranunculales</taxon>
        <taxon>Papaveraceae</taxon>
        <taxon>Papaveroideae</taxon>
        <taxon>Papaver</taxon>
    </lineage>
</organism>
<accession>A0A4Y7IM58</accession>
<gene>
    <name evidence="1" type="ORF">C5167_017234</name>
</gene>
<dbReference type="Proteomes" id="UP000316621">
    <property type="component" value="Chromosome 2"/>
</dbReference>
<reference evidence="1 2" key="1">
    <citation type="journal article" date="2018" name="Science">
        <title>The opium poppy genome and morphinan production.</title>
        <authorList>
            <person name="Guo L."/>
            <person name="Winzer T."/>
            <person name="Yang X."/>
            <person name="Li Y."/>
            <person name="Ning Z."/>
            <person name="He Z."/>
            <person name="Teodor R."/>
            <person name="Lu Y."/>
            <person name="Bowser T.A."/>
            <person name="Graham I.A."/>
            <person name="Ye K."/>
        </authorList>
    </citation>
    <scope>NUCLEOTIDE SEQUENCE [LARGE SCALE GENOMIC DNA]</scope>
    <source>
        <strain evidence="2">cv. HN1</strain>
        <tissue evidence="1">Leaves</tissue>
    </source>
</reference>
<evidence type="ECO:0000313" key="1">
    <source>
        <dbReference type="EMBL" id="RZC48811.1"/>
    </source>
</evidence>
<name>A0A4Y7IM58_PAPSO</name>